<evidence type="ECO:0000256" key="1">
    <source>
        <dbReference type="ARBA" id="ARBA00007121"/>
    </source>
</evidence>
<dbReference type="Proteomes" id="UP000245921">
    <property type="component" value="Unassembled WGS sequence"/>
</dbReference>
<proteinExistence type="inferred from homology"/>
<dbReference type="InterPro" id="IPR045761">
    <property type="entry name" value="ODP_dom"/>
</dbReference>
<dbReference type="PANTHER" id="PTHR43717:SF1">
    <property type="entry name" value="ANAEROBIC NITRIC OXIDE REDUCTASE FLAVORUBREDOXIN"/>
    <property type="match status" value="1"/>
</dbReference>
<dbReference type="InterPro" id="IPR029039">
    <property type="entry name" value="Flavoprotein-like_sf"/>
</dbReference>
<comment type="similarity">
    <text evidence="1">In the N-terminal section; belongs to the zinc metallo-hydrolase group 3 family.</text>
</comment>
<dbReference type="GO" id="GO:0046872">
    <property type="term" value="F:metal ion binding"/>
    <property type="evidence" value="ECO:0007669"/>
    <property type="project" value="InterPro"/>
</dbReference>
<sequence length="397" mass="45609">MNGFINITEDIFYVGVNDRETAIFENLWPLDKGVSYNSYIIRDKKNVLVDTVKINKFSVFIEKIRNLLNGEDIDYLVINHMEPDHSGSIQEILEEFPNMKIIGNKKTFEFLNDLYGIQKNLYEVKDGDEIDLGEHKLKFYMTPMVHWPETMMTYETKSKILFTGDAFGGFGSLDGGIFDDEVNLDFFEDEIRRYYSNIVGKYSPMVQRALKKLSDVDIKIIAATHGPVWRKHPERIIEKYDRWSKYESEEGVVIIYGSMYGNTEKMADHLARKIAEQGIKNIKVINASKTHLSHIINEIWRFKGVMLGSCTYNTGLFPPMEEIVQWISHTGLKNRVLGIFGTYGWSGGGVSTIEKYAENFKWPIVNESVEAKLSAKEDDLKKLDELAKAMADAVKNN</sequence>
<comment type="caution">
    <text evidence="3">The sequence shown here is derived from an EMBL/GenBank/DDBJ whole genome shotgun (WGS) entry which is preliminary data.</text>
</comment>
<organism evidence="3 4">
    <name type="scientific">Oceanotoga teriensis</name>
    <dbReference type="NCBI Taxonomy" id="515440"/>
    <lineage>
        <taxon>Bacteria</taxon>
        <taxon>Thermotogati</taxon>
        <taxon>Thermotogota</taxon>
        <taxon>Thermotogae</taxon>
        <taxon>Petrotogales</taxon>
        <taxon>Petrotogaceae</taxon>
        <taxon>Oceanotoga</taxon>
    </lineage>
</organism>
<dbReference type="SUPFAM" id="SSF52218">
    <property type="entry name" value="Flavoproteins"/>
    <property type="match status" value="1"/>
</dbReference>
<dbReference type="PROSITE" id="PS00201">
    <property type="entry name" value="FLAVODOXIN"/>
    <property type="match status" value="1"/>
</dbReference>
<dbReference type="Pfam" id="PF00258">
    <property type="entry name" value="Flavodoxin_1"/>
    <property type="match status" value="1"/>
</dbReference>
<dbReference type="AlphaFoldDB" id="A0AA45C7G3"/>
<dbReference type="GO" id="GO:0016491">
    <property type="term" value="F:oxidoreductase activity"/>
    <property type="evidence" value="ECO:0007669"/>
    <property type="project" value="InterPro"/>
</dbReference>
<dbReference type="GO" id="GO:0009055">
    <property type="term" value="F:electron transfer activity"/>
    <property type="evidence" value="ECO:0007669"/>
    <property type="project" value="InterPro"/>
</dbReference>
<dbReference type="InterPro" id="IPR001226">
    <property type="entry name" value="Flavodoxin_CS"/>
</dbReference>
<feature type="domain" description="Flavodoxin-like" evidence="2">
    <location>
        <begin position="252"/>
        <end position="391"/>
    </location>
</feature>
<name>A0AA45C7G3_9BACT</name>
<dbReference type="Pfam" id="PF19583">
    <property type="entry name" value="ODP"/>
    <property type="match status" value="1"/>
</dbReference>
<evidence type="ECO:0000259" key="2">
    <source>
        <dbReference type="PROSITE" id="PS50902"/>
    </source>
</evidence>
<dbReference type="InterPro" id="IPR036866">
    <property type="entry name" value="RibonucZ/Hydroxyglut_hydro"/>
</dbReference>
<keyword evidence="4" id="KW-1185">Reference proteome</keyword>
<dbReference type="CDD" id="cd07709">
    <property type="entry name" value="flavodiiron_proteins_MBL-fold"/>
    <property type="match status" value="1"/>
</dbReference>
<accession>A0AA45C7G3</accession>
<dbReference type="Gene3D" id="3.60.15.10">
    <property type="entry name" value="Ribonuclease Z/Hydroxyacylglutathione hydrolase-like"/>
    <property type="match status" value="1"/>
</dbReference>
<gene>
    <name evidence="3" type="ORF">C7380_10551</name>
</gene>
<dbReference type="InterPro" id="IPR016440">
    <property type="entry name" value="Rubredoxin-O_OxRdtase"/>
</dbReference>
<dbReference type="GO" id="GO:0010181">
    <property type="term" value="F:FMN binding"/>
    <property type="evidence" value="ECO:0007669"/>
    <property type="project" value="InterPro"/>
</dbReference>
<dbReference type="SMART" id="SM00849">
    <property type="entry name" value="Lactamase_B"/>
    <property type="match status" value="1"/>
</dbReference>
<dbReference type="SUPFAM" id="SSF56281">
    <property type="entry name" value="Metallo-hydrolase/oxidoreductase"/>
    <property type="match status" value="1"/>
</dbReference>
<reference evidence="3 4" key="1">
    <citation type="submission" date="2018-05" db="EMBL/GenBank/DDBJ databases">
        <title>Genomic Encyclopedia of Type Strains, Phase IV (KMG-IV): sequencing the most valuable type-strain genomes for metagenomic binning, comparative biology and taxonomic classification.</title>
        <authorList>
            <person name="Goeker M."/>
        </authorList>
    </citation>
    <scope>NUCLEOTIDE SEQUENCE [LARGE SCALE GENOMIC DNA]</scope>
    <source>
        <strain evidence="3 4">DSM 24906</strain>
    </source>
</reference>
<dbReference type="Gene3D" id="3.40.50.360">
    <property type="match status" value="1"/>
</dbReference>
<dbReference type="RefSeq" id="WP_109604338.1">
    <property type="nucleotide sequence ID" value="NZ_JAMHJO010000003.1"/>
</dbReference>
<dbReference type="InterPro" id="IPR008254">
    <property type="entry name" value="Flavodoxin/NO_synth"/>
</dbReference>
<dbReference type="PROSITE" id="PS50902">
    <property type="entry name" value="FLAVODOXIN_LIKE"/>
    <property type="match status" value="1"/>
</dbReference>
<evidence type="ECO:0000313" key="4">
    <source>
        <dbReference type="Proteomes" id="UP000245921"/>
    </source>
</evidence>
<protein>
    <submittedName>
        <fullName evidence="3">Flavorubredoxin</fullName>
    </submittedName>
</protein>
<dbReference type="PIRSF" id="PIRSF005243">
    <property type="entry name" value="ROO"/>
    <property type="match status" value="1"/>
</dbReference>
<dbReference type="PANTHER" id="PTHR43717">
    <property type="entry name" value="ANAEROBIC NITRIC OXIDE REDUCTASE FLAVORUBREDOXIN"/>
    <property type="match status" value="1"/>
</dbReference>
<dbReference type="InterPro" id="IPR001279">
    <property type="entry name" value="Metallo-B-lactamas"/>
</dbReference>
<dbReference type="EMBL" id="QGGI01000005">
    <property type="protein sequence ID" value="PWJ95424.1"/>
    <property type="molecule type" value="Genomic_DNA"/>
</dbReference>
<evidence type="ECO:0000313" key="3">
    <source>
        <dbReference type="EMBL" id="PWJ95424.1"/>
    </source>
</evidence>